<sequence length="34" mass="3848">MYSLLGEPADKQREVIGHFARFAAHLHEDGFFAS</sequence>
<proteinExistence type="predicted"/>
<accession>J9H4P5</accession>
<protein>
    <submittedName>
        <fullName evidence="1">Uncharacterized protein</fullName>
    </submittedName>
</protein>
<name>J9H4P5_9ZZZZ</name>
<organism evidence="1">
    <name type="scientific">gut metagenome</name>
    <dbReference type="NCBI Taxonomy" id="749906"/>
    <lineage>
        <taxon>unclassified sequences</taxon>
        <taxon>metagenomes</taxon>
        <taxon>organismal metagenomes</taxon>
    </lineage>
</organism>
<reference evidence="1" key="1">
    <citation type="journal article" date="2012" name="PLoS ONE">
        <title>Gene sets for utilization of primary and secondary nutrition supplies in the distal gut of endangered iberian lynx.</title>
        <authorList>
            <person name="Alcaide M."/>
            <person name="Messina E."/>
            <person name="Richter M."/>
            <person name="Bargiela R."/>
            <person name="Peplies J."/>
            <person name="Huws S.A."/>
            <person name="Newbold C.J."/>
            <person name="Golyshin P.N."/>
            <person name="Simon M.A."/>
            <person name="Lopez G."/>
            <person name="Yakimov M.M."/>
            <person name="Ferrer M."/>
        </authorList>
    </citation>
    <scope>NUCLEOTIDE SEQUENCE</scope>
</reference>
<comment type="caution">
    <text evidence="1">The sequence shown here is derived from an EMBL/GenBank/DDBJ whole genome shotgun (WGS) entry which is preliminary data.</text>
</comment>
<dbReference type="AlphaFoldDB" id="J9H4P5"/>
<evidence type="ECO:0000313" key="1">
    <source>
        <dbReference type="EMBL" id="EJX08820.1"/>
    </source>
</evidence>
<dbReference type="EMBL" id="AMCI01000534">
    <property type="protein sequence ID" value="EJX08820.1"/>
    <property type="molecule type" value="Genomic_DNA"/>
</dbReference>
<gene>
    <name evidence="1" type="ORF">EVA_03071</name>
</gene>